<dbReference type="GO" id="GO:0051301">
    <property type="term" value="P:cell division"/>
    <property type="evidence" value="ECO:0007669"/>
    <property type="project" value="UniProtKB-KW"/>
</dbReference>
<evidence type="ECO:0000256" key="1">
    <source>
        <dbReference type="ARBA" id="ARBA00004651"/>
    </source>
</evidence>
<feature type="domain" description="ABC3 transporter permease C-terminal" evidence="12">
    <location>
        <begin position="180"/>
        <end position="297"/>
    </location>
</feature>
<evidence type="ECO:0000256" key="2">
    <source>
        <dbReference type="ARBA" id="ARBA00007379"/>
    </source>
</evidence>
<comment type="caution">
    <text evidence="14">The sequence shown here is derived from an EMBL/GenBank/DDBJ whole genome shotgun (WGS) entry which is preliminary data.</text>
</comment>
<name>U2KV47_9BACT</name>
<evidence type="ECO:0000259" key="13">
    <source>
        <dbReference type="Pfam" id="PF18075"/>
    </source>
</evidence>
<feature type="transmembrane region" description="Helical" evidence="11">
    <location>
        <begin position="264"/>
        <end position="290"/>
    </location>
</feature>
<evidence type="ECO:0000256" key="9">
    <source>
        <dbReference type="ARBA" id="ARBA00023306"/>
    </source>
</evidence>
<dbReference type="EMBL" id="AWGW01000006">
    <property type="protein sequence ID" value="ERK02347.1"/>
    <property type="molecule type" value="Genomic_DNA"/>
</dbReference>
<keyword evidence="4 10" id="KW-1003">Cell membrane</keyword>
<evidence type="ECO:0000256" key="4">
    <source>
        <dbReference type="ARBA" id="ARBA00022475"/>
    </source>
</evidence>
<evidence type="ECO:0000256" key="11">
    <source>
        <dbReference type="SAM" id="Phobius"/>
    </source>
</evidence>
<dbReference type="PATRIC" id="fig|1395125.3.peg.330"/>
<keyword evidence="7 11" id="KW-1133">Transmembrane helix</keyword>
<dbReference type="PANTHER" id="PTHR47755">
    <property type="entry name" value="CELL DIVISION PROTEIN FTSX"/>
    <property type="match status" value="1"/>
</dbReference>
<reference evidence="14 15" key="1">
    <citation type="submission" date="2013-08" db="EMBL/GenBank/DDBJ databases">
        <authorList>
            <person name="Durkin A.S."/>
            <person name="Haft D.R."/>
            <person name="McCorrison J."/>
            <person name="Torralba M."/>
            <person name="Gillis M."/>
            <person name="Haft D.H."/>
            <person name="Methe B."/>
            <person name="Sutton G."/>
            <person name="Nelson K.E."/>
        </authorList>
    </citation>
    <scope>NUCLEOTIDE SEQUENCE [LARGE SCALE GENOMIC DNA]</scope>
    <source>
        <strain evidence="14 15">F0493</strain>
    </source>
</reference>
<dbReference type="PANTHER" id="PTHR47755:SF1">
    <property type="entry name" value="CELL DIVISION PROTEIN FTSX"/>
    <property type="match status" value="1"/>
</dbReference>
<evidence type="ECO:0000256" key="5">
    <source>
        <dbReference type="ARBA" id="ARBA00022618"/>
    </source>
</evidence>
<dbReference type="InterPro" id="IPR003838">
    <property type="entry name" value="ABC3_permease_C"/>
</dbReference>
<dbReference type="Gene3D" id="3.30.70.3040">
    <property type="match status" value="1"/>
</dbReference>
<dbReference type="Proteomes" id="UP000017023">
    <property type="component" value="Unassembled WGS sequence"/>
</dbReference>
<proteinExistence type="inferred from homology"/>
<feature type="transmembrane region" description="Helical" evidence="11">
    <location>
        <begin position="225"/>
        <end position="252"/>
    </location>
</feature>
<dbReference type="InterPro" id="IPR004513">
    <property type="entry name" value="FtsX"/>
</dbReference>
<dbReference type="PIRSF" id="PIRSF003097">
    <property type="entry name" value="FtsX"/>
    <property type="match status" value="1"/>
</dbReference>
<evidence type="ECO:0000313" key="14">
    <source>
        <dbReference type="EMBL" id="ERK02347.1"/>
    </source>
</evidence>
<keyword evidence="8 10" id="KW-0472">Membrane</keyword>
<evidence type="ECO:0000256" key="6">
    <source>
        <dbReference type="ARBA" id="ARBA00022692"/>
    </source>
</evidence>
<accession>U2KV47</accession>
<keyword evidence="6 11" id="KW-0812">Transmembrane</keyword>
<comment type="similarity">
    <text evidence="2 10">Belongs to the ABC-4 integral membrane protein family. FtsX subfamily.</text>
</comment>
<evidence type="ECO:0000259" key="12">
    <source>
        <dbReference type="Pfam" id="PF02687"/>
    </source>
</evidence>
<evidence type="ECO:0000256" key="3">
    <source>
        <dbReference type="ARBA" id="ARBA00021907"/>
    </source>
</evidence>
<protein>
    <recommendedName>
        <fullName evidence="3 10">Cell division protein FtsX</fullName>
    </recommendedName>
</protein>
<feature type="domain" description="FtsX extracellular" evidence="13">
    <location>
        <begin position="65"/>
        <end position="156"/>
    </location>
</feature>
<dbReference type="Pfam" id="PF18075">
    <property type="entry name" value="FtsX_ECD"/>
    <property type="match status" value="1"/>
</dbReference>
<evidence type="ECO:0000256" key="8">
    <source>
        <dbReference type="ARBA" id="ARBA00023136"/>
    </source>
</evidence>
<dbReference type="GO" id="GO:0005886">
    <property type="term" value="C:plasma membrane"/>
    <property type="evidence" value="ECO:0007669"/>
    <property type="project" value="UniProtKB-SubCell"/>
</dbReference>
<dbReference type="AlphaFoldDB" id="U2KV47"/>
<evidence type="ECO:0000313" key="15">
    <source>
        <dbReference type="Proteomes" id="UP000017023"/>
    </source>
</evidence>
<sequence>MHDIWCIIRCCRMKRNRKSARPRHGLQAVTLCISTAMVLILLGIVVFSVLTARNTSTYVKENLLVTMTLQDDMTNPEAQQLCSRLKQYPYIKHVDFISKERVLQEQTKALGTDPSEFVGMNPYQGSIEIRLKGDYANNDSLKWITTELKRYPKVGNITYQKGLIEDVNTFLQKISIVLLVLACLLTFVSFSLINNTVRLSIYARRFSIHTMKLVGASWGFIRRPFVWRAVGIGLIAALIAVITLSCFVYMLYTKEPEILTVVTPQVMLVTAASVFFFGIIITAICSSLSVNKFLKMKASELYNI</sequence>
<feature type="transmembrane region" description="Helical" evidence="11">
    <location>
        <begin position="174"/>
        <end position="197"/>
    </location>
</feature>
<dbReference type="InterPro" id="IPR040690">
    <property type="entry name" value="FtsX_ECD"/>
</dbReference>
<evidence type="ECO:0000256" key="7">
    <source>
        <dbReference type="ARBA" id="ARBA00022989"/>
    </source>
</evidence>
<keyword evidence="9 10" id="KW-0131">Cell cycle</keyword>
<dbReference type="Pfam" id="PF02687">
    <property type="entry name" value="FtsX"/>
    <property type="match status" value="1"/>
</dbReference>
<comment type="subcellular location">
    <subcellularLocation>
        <location evidence="1">Cell membrane</location>
        <topology evidence="1">Multi-pass membrane protein</topology>
    </subcellularLocation>
</comment>
<organism evidence="14 15">
    <name type="scientific">Segatella salivae F0493</name>
    <dbReference type="NCBI Taxonomy" id="1395125"/>
    <lineage>
        <taxon>Bacteria</taxon>
        <taxon>Pseudomonadati</taxon>
        <taxon>Bacteroidota</taxon>
        <taxon>Bacteroidia</taxon>
        <taxon>Bacteroidales</taxon>
        <taxon>Prevotellaceae</taxon>
        <taxon>Segatella</taxon>
    </lineage>
</organism>
<keyword evidence="5 10" id="KW-0132">Cell division</keyword>
<evidence type="ECO:0000256" key="10">
    <source>
        <dbReference type="PIRNR" id="PIRNR003097"/>
    </source>
</evidence>
<feature type="transmembrane region" description="Helical" evidence="11">
    <location>
        <begin position="25"/>
        <end position="50"/>
    </location>
</feature>
<gene>
    <name evidence="14" type="ORF">HMPREF9145_0543</name>
</gene>